<gene>
    <name evidence="2" type="ORF">RND71_018798</name>
</gene>
<dbReference type="EMBL" id="JAVYJV010000009">
    <property type="protein sequence ID" value="KAK4363557.1"/>
    <property type="molecule type" value="Genomic_DNA"/>
</dbReference>
<feature type="chain" id="PRO_5042236591" evidence="1">
    <location>
        <begin position="25"/>
        <end position="87"/>
    </location>
</feature>
<evidence type="ECO:0000313" key="3">
    <source>
        <dbReference type="Proteomes" id="UP001291623"/>
    </source>
</evidence>
<organism evidence="2 3">
    <name type="scientific">Anisodus tanguticus</name>
    <dbReference type="NCBI Taxonomy" id="243964"/>
    <lineage>
        <taxon>Eukaryota</taxon>
        <taxon>Viridiplantae</taxon>
        <taxon>Streptophyta</taxon>
        <taxon>Embryophyta</taxon>
        <taxon>Tracheophyta</taxon>
        <taxon>Spermatophyta</taxon>
        <taxon>Magnoliopsida</taxon>
        <taxon>eudicotyledons</taxon>
        <taxon>Gunneridae</taxon>
        <taxon>Pentapetalae</taxon>
        <taxon>asterids</taxon>
        <taxon>lamiids</taxon>
        <taxon>Solanales</taxon>
        <taxon>Solanaceae</taxon>
        <taxon>Solanoideae</taxon>
        <taxon>Hyoscyameae</taxon>
        <taxon>Anisodus</taxon>
    </lineage>
</organism>
<accession>A0AAE1S683</accession>
<evidence type="ECO:0000256" key="1">
    <source>
        <dbReference type="SAM" id="SignalP"/>
    </source>
</evidence>
<comment type="caution">
    <text evidence="2">The sequence shown here is derived from an EMBL/GenBank/DDBJ whole genome shotgun (WGS) entry which is preliminary data.</text>
</comment>
<name>A0AAE1S683_9SOLA</name>
<keyword evidence="3" id="KW-1185">Reference proteome</keyword>
<evidence type="ECO:0000313" key="2">
    <source>
        <dbReference type="EMBL" id="KAK4363557.1"/>
    </source>
</evidence>
<dbReference type="AlphaFoldDB" id="A0AAE1S683"/>
<feature type="signal peptide" evidence="1">
    <location>
        <begin position="1"/>
        <end position="24"/>
    </location>
</feature>
<sequence>MKTKATMMFFFVMLLFLLLLGAASRDCCGSFGGWASPMTRESGTKFNRHTEENSGEIKTSEDYAGNRNVFDDIYRQHEDIPSPGVGN</sequence>
<reference evidence="2" key="1">
    <citation type="submission" date="2023-12" db="EMBL/GenBank/DDBJ databases">
        <title>Genome assembly of Anisodus tanguticus.</title>
        <authorList>
            <person name="Wang Y.-J."/>
        </authorList>
    </citation>
    <scope>NUCLEOTIDE SEQUENCE</scope>
    <source>
        <strain evidence="2">KB-2021</strain>
        <tissue evidence="2">Leaf</tissue>
    </source>
</reference>
<dbReference type="Proteomes" id="UP001291623">
    <property type="component" value="Unassembled WGS sequence"/>
</dbReference>
<proteinExistence type="predicted"/>
<protein>
    <submittedName>
        <fullName evidence="2">Uncharacterized protein</fullName>
    </submittedName>
</protein>
<keyword evidence="1" id="KW-0732">Signal</keyword>